<dbReference type="Proteomes" id="UP001148786">
    <property type="component" value="Unassembled WGS sequence"/>
</dbReference>
<name>A0A9W8JQC9_9AGAR</name>
<reference evidence="2" key="1">
    <citation type="submission" date="2022-07" db="EMBL/GenBank/DDBJ databases">
        <title>Genome Sequence of Agrocybe chaxingu.</title>
        <authorList>
            <person name="Buettner E."/>
        </authorList>
    </citation>
    <scope>NUCLEOTIDE SEQUENCE</scope>
    <source>
        <strain evidence="2">MP-N11</strain>
    </source>
</reference>
<organism evidence="2 3">
    <name type="scientific">Agrocybe chaxingu</name>
    <dbReference type="NCBI Taxonomy" id="84603"/>
    <lineage>
        <taxon>Eukaryota</taxon>
        <taxon>Fungi</taxon>
        <taxon>Dikarya</taxon>
        <taxon>Basidiomycota</taxon>
        <taxon>Agaricomycotina</taxon>
        <taxon>Agaricomycetes</taxon>
        <taxon>Agaricomycetidae</taxon>
        <taxon>Agaricales</taxon>
        <taxon>Agaricineae</taxon>
        <taxon>Strophariaceae</taxon>
        <taxon>Agrocybe</taxon>
    </lineage>
</organism>
<dbReference type="OrthoDB" id="3261690at2759"/>
<dbReference type="AlphaFoldDB" id="A0A9W8JQC9"/>
<accession>A0A9W8JQC9</accession>
<feature type="compositionally biased region" description="Acidic residues" evidence="1">
    <location>
        <begin position="170"/>
        <end position="185"/>
    </location>
</feature>
<protein>
    <submittedName>
        <fullName evidence="2">Uncharacterized protein</fullName>
    </submittedName>
</protein>
<dbReference type="EMBL" id="JANKHO010002153">
    <property type="protein sequence ID" value="KAJ3494269.1"/>
    <property type="molecule type" value="Genomic_DNA"/>
</dbReference>
<evidence type="ECO:0000313" key="3">
    <source>
        <dbReference type="Proteomes" id="UP001148786"/>
    </source>
</evidence>
<evidence type="ECO:0000313" key="2">
    <source>
        <dbReference type="EMBL" id="KAJ3494269.1"/>
    </source>
</evidence>
<feature type="region of interest" description="Disordered" evidence="1">
    <location>
        <begin position="166"/>
        <end position="192"/>
    </location>
</feature>
<comment type="caution">
    <text evidence="2">The sequence shown here is derived from an EMBL/GenBank/DDBJ whole genome shotgun (WGS) entry which is preliminary data.</text>
</comment>
<evidence type="ECO:0000256" key="1">
    <source>
        <dbReference type="SAM" id="MobiDB-lite"/>
    </source>
</evidence>
<gene>
    <name evidence="2" type="ORF">NLJ89_g10846</name>
</gene>
<proteinExistence type="predicted"/>
<feature type="region of interest" description="Disordered" evidence="1">
    <location>
        <begin position="261"/>
        <end position="302"/>
    </location>
</feature>
<keyword evidence="3" id="KW-1185">Reference proteome</keyword>
<feature type="region of interest" description="Disordered" evidence="1">
    <location>
        <begin position="469"/>
        <end position="488"/>
    </location>
</feature>
<feature type="compositionally biased region" description="Polar residues" evidence="1">
    <location>
        <begin position="265"/>
        <end position="276"/>
    </location>
</feature>
<sequence>MYGTEKSVVYRPDGVHYGKYITCEDVLKGKADDYIVNLYRVYGDAIDNNWAMARVEVRVPFRYAADVLLDIDDNLICSSLISVDPVAFWSLKMYRAMACRLVLVWQAEGPTLYRETKPALLLLMYIVWLLNGLHSTPDLGQYNRELIAATFPHIATAHADPDILVYGTPTEDEDEEMDSDSDAEDQPARPRRCADAVTLPAIPFGIAQLPDLRVGKGYPVPRVRLGDAFISKDAFHYFMKVDLDQIGVEFFRKKLVVPAPPRATASGSEANLSYSNPPARDDGSDLDSDDNDNPNNLTEPPQPVDIALTALWRQFLLDITLKAPNIKSARSPPYCRLSPSERLLVNAQTYMDPNLASYFLACQWKVATDESWNRIFYNLFPDEKDVRAGHVQNYEQTNYFPAWARLMAQAESSNDIKKMRKLLKEKFDTLYWMPHAQKDRIWRTSTDANFSRLGGVAGTAGPQILIRGNIPNVGASAPPVEGDSDDDE</sequence>